<reference evidence="12 13" key="1">
    <citation type="submission" date="2016-11" db="EMBL/GenBank/DDBJ databases">
        <authorList>
            <person name="Klemetsen T."/>
        </authorList>
    </citation>
    <scope>NUCLEOTIDE SEQUENCE [LARGE SCALE GENOMIC DNA]</scope>
    <source>
        <strain evidence="12">MT 2528</strain>
    </source>
</reference>
<dbReference type="SUPFAM" id="SSF64383">
    <property type="entry name" value="Cell-division protein ZipA, C-terminal domain"/>
    <property type="match status" value="1"/>
</dbReference>
<feature type="compositionally biased region" description="Low complexity" evidence="10">
    <location>
        <begin position="166"/>
        <end position="180"/>
    </location>
</feature>
<feature type="compositionally biased region" description="Polar residues" evidence="10">
    <location>
        <begin position="152"/>
        <end position="165"/>
    </location>
</feature>
<keyword evidence="13" id="KW-1185">Reference proteome</keyword>
<dbReference type="Proteomes" id="UP000182660">
    <property type="component" value="Unassembled WGS sequence"/>
</dbReference>
<feature type="region of interest" description="Disordered" evidence="10">
    <location>
        <begin position="151"/>
        <end position="182"/>
    </location>
</feature>
<dbReference type="InterPro" id="IPR011919">
    <property type="entry name" value="Cell_div_ZipA"/>
</dbReference>
<evidence type="ECO:0000256" key="4">
    <source>
        <dbReference type="ARBA" id="ARBA00022692"/>
    </source>
</evidence>
<evidence type="ECO:0000256" key="5">
    <source>
        <dbReference type="ARBA" id="ARBA00022989"/>
    </source>
</evidence>
<keyword evidence="3 8" id="KW-0132">Cell division</keyword>
<organism evidence="12 13">
    <name type="scientific">Moritella viscosa</name>
    <dbReference type="NCBI Taxonomy" id="80854"/>
    <lineage>
        <taxon>Bacteria</taxon>
        <taxon>Pseudomonadati</taxon>
        <taxon>Pseudomonadota</taxon>
        <taxon>Gammaproteobacteria</taxon>
        <taxon>Alteromonadales</taxon>
        <taxon>Moritellaceae</taxon>
        <taxon>Moritella</taxon>
    </lineage>
</organism>
<evidence type="ECO:0000256" key="10">
    <source>
        <dbReference type="SAM" id="MobiDB-lite"/>
    </source>
</evidence>
<evidence type="ECO:0000256" key="9">
    <source>
        <dbReference type="RuleBase" id="RU003612"/>
    </source>
</evidence>
<dbReference type="RefSeq" id="WP_075473594.1">
    <property type="nucleotide sequence ID" value="NZ_CAWQZC010000047.1"/>
</dbReference>
<proteinExistence type="inferred from homology"/>
<dbReference type="InterPro" id="IPR007449">
    <property type="entry name" value="ZipA_FtsZ-bd_C"/>
</dbReference>
<evidence type="ECO:0000256" key="3">
    <source>
        <dbReference type="ARBA" id="ARBA00022618"/>
    </source>
</evidence>
<name>A0ABY1HM60_9GAMM</name>
<comment type="subunit">
    <text evidence="8">Interacts with FtsZ via their C-terminal domains.</text>
</comment>
<dbReference type="InterPro" id="IPR036765">
    <property type="entry name" value="ZipA_FtsZ-bd_C_sf"/>
</dbReference>
<keyword evidence="1 8" id="KW-1003">Cell membrane</keyword>
<evidence type="ECO:0000256" key="8">
    <source>
        <dbReference type="HAMAP-Rule" id="MF_00509"/>
    </source>
</evidence>
<evidence type="ECO:0000256" key="7">
    <source>
        <dbReference type="ARBA" id="ARBA00023306"/>
    </source>
</evidence>
<comment type="function">
    <text evidence="8 9">Essential cell division protein that stabilizes the FtsZ protofilaments by cross-linking them and that serves as a cytoplasmic membrane anchor for the Z ring. Also required for the recruitment to the septal ring of downstream cell division proteins.</text>
</comment>
<feature type="domain" description="ZipA C-terminal FtsZ-binding" evidence="11">
    <location>
        <begin position="188"/>
        <end position="318"/>
    </location>
</feature>
<evidence type="ECO:0000256" key="1">
    <source>
        <dbReference type="ARBA" id="ARBA00022475"/>
    </source>
</evidence>
<evidence type="ECO:0000259" key="11">
    <source>
        <dbReference type="SMART" id="SM00771"/>
    </source>
</evidence>
<comment type="caution">
    <text evidence="12">The sequence shown here is derived from an EMBL/GenBank/DDBJ whole genome shotgun (WGS) entry which is preliminary data.</text>
</comment>
<dbReference type="NCBIfam" id="TIGR02205">
    <property type="entry name" value="septum_zipA"/>
    <property type="match status" value="1"/>
</dbReference>
<evidence type="ECO:0000313" key="12">
    <source>
        <dbReference type="EMBL" id="SGZ03656.1"/>
    </source>
</evidence>
<dbReference type="PANTHER" id="PTHR38685">
    <property type="entry name" value="CELL DIVISION PROTEIN ZIPA"/>
    <property type="match status" value="1"/>
</dbReference>
<sequence>MQDLRLVLIILGFIAIVALVAHGLWSNKKNQVKPLKDKPLSKVDANVKDKQGFDLDGIGEKRVVSQPVEQNISVTKAPVEPTPMTVEKIEPQFGAAEVTQDTTVLTGAFTASDVETPSPTIDTAMNDVSYDVVETSAVEVKSAPVLEEQVAAESQTQNDLDNSGVDTADNTDTHAATAQDKPVDDTADEAVFVINIMAREGKSIAGAELLQELSAFGFKFGAMDIFHRHVDAAGKGPVIFSLANMVKPGVFDIDMMEQFESPGVSLFMMFPCAGQASHNYSLMLGAAERIAEAVDGLLMDGSRNPLTEEAIEQEQAFIRQLEQKVLAKKSN</sequence>
<keyword evidence="4 8" id="KW-0812">Transmembrane</keyword>
<comment type="subcellular location">
    <subcellularLocation>
        <location evidence="8">Cell inner membrane</location>
        <topology evidence="8">Single-pass type I membrane protein</topology>
    </subcellularLocation>
    <text evidence="8">Localizes to the Z ring in an FtsZ-dependent manner.</text>
</comment>
<keyword evidence="6 8" id="KW-0472">Membrane</keyword>
<evidence type="ECO:0000256" key="2">
    <source>
        <dbReference type="ARBA" id="ARBA00022519"/>
    </source>
</evidence>
<dbReference type="PANTHER" id="PTHR38685:SF1">
    <property type="entry name" value="CELL DIVISION PROTEIN ZIPA"/>
    <property type="match status" value="1"/>
</dbReference>
<dbReference type="HAMAP" id="MF_00509">
    <property type="entry name" value="ZipA"/>
    <property type="match status" value="1"/>
</dbReference>
<dbReference type="EMBL" id="FPLJ01000145">
    <property type="protein sequence ID" value="SGZ03656.1"/>
    <property type="molecule type" value="Genomic_DNA"/>
</dbReference>
<evidence type="ECO:0000256" key="6">
    <source>
        <dbReference type="ARBA" id="ARBA00023136"/>
    </source>
</evidence>
<feature type="transmembrane region" description="Helical" evidence="8">
    <location>
        <begin position="6"/>
        <end position="25"/>
    </location>
</feature>
<dbReference type="Pfam" id="PF04354">
    <property type="entry name" value="ZipA_C"/>
    <property type="match status" value="1"/>
</dbReference>
<evidence type="ECO:0000313" key="13">
    <source>
        <dbReference type="Proteomes" id="UP000182660"/>
    </source>
</evidence>
<gene>
    <name evidence="8" type="primary">zipA</name>
    <name evidence="12" type="ORF">MT2528_4639</name>
</gene>
<protein>
    <recommendedName>
        <fullName evidence="8 9">Cell division protein ZipA</fullName>
    </recommendedName>
</protein>
<accession>A0ABY1HM60</accession>
<keyword evidence="7 8" id="KW-0131">Cell cycle</keyword>
<dbReference type="GO" id="GO:0051301">
    <property type="term" value="P:cell division"/>
    <property type="evidence" value="ECO:0007669"/>
    <property type="project" value="UniProtKB-KW"/>
</dbReference>
<keyword evidence="2 8" id="KW-0997">Cell inner membrane</keyword>
<keyword evidence="5 8" id="KW-1133">Transmembrane helix</keyword>
<comment type="similarity">
    <text evidence="8 9">Belongs to the ZipA family.</text>
</comment>
<dbReference type="SMART" id="SM00771">
    <property type="entry name" value="ZipA_C"/>
    <property type="match status" value="1"/>
</dbReference>
<dbReference type="GeneID" id="61298088"/>
<dbReference type="Gene3D" id="3.30.1400.10">
    <property type="entry name" value="ZipA, C-terminal FtsZ-binding domain"/>
    <property type="match status" value="1"/>
</dbReference>